<organism evidence="2 3">
    <name type="scientific">Aspergillus cavernicola</name>
    <dbReference type="NCBI Taxonomy" id="176166"/>
    <lineage>
        <taxon>Eukaryota</taxon>
        <taxon>Fungi</taxon>
        <taxon>Dikarya</taxon>
        <taxon>Ascomycota</taxon>
        <taxon>Pezizomycotina</taxon>
        <taxon>Eurotiomycetes</taxon>
        <taxon>Eurotiomycetidae</taxon>
        <taxon>Eurotiales</taxon>
        <taxon>Aspergillaceae</taxon>
        <taxon>Aspergillus</taxon>
        <taxon>Aspergillus subgen. Nidulantes</taxon>
    </lineage>
</organism>
<sequence>MTTLSPIPAYTLGTLCLALGINGLFRPAAEYPRFGLPLKGTSISISTTTVTRAGSEARGIREATYGIALIVLQYQGQEMAITTLAAVISLAGLGDGTVVWNYGGKGLRKQAFNRYSTFVAFLGGLGGGRASRGHFGLGREDWRDGLGNVQARFTSSSLYFSQISGGGPF</sequence>
<evidence type="ECO:0000256" key="1">
    <source>
        <dbReference type="SAM" id="Phobius"/>
    </source>
</evidence>
<name>A0ABR4J169_9EURO</name>
<dbReference type="Pfam" id="PF14087">
    <property type="entry name" value="DUF4267"/>
    <property type="match status" value="1"/>
</dbReference>
<dbReference type="EMBL" id="JBFXLS010000003">
    <property type="protein sequence ID" value="KAL2833782.1"/>
    <property type="molecule type" value="Genomic_DNA"/>
</dbReference>
<dbReference type="InterPro" id="IPR025363">
    <property type="entry name" value="DUF4267"/>
</dbReference>
<reference evidence="2 3" key="1">
    <citation type="submission" date="2024-07" db="EMBL/GenBank/DDBJ databases">
        <title>Section-level genome sequencing and comparative genomics of Aspergillus sections Usti and Cavernicolus.</title>
        <authorList>
            <consortium name="Lawrence Berkeley National Laboratory"/>
            <person name="Nybo J.L."/>
            <person name="Vesth T.C."/>
            <person name="Theobald S."/>
            <person name="Frisvad J.C."/>
            <person name="Larsen T.O."/>
            <person name="Kjaerboelling I."/>
            <person name="Rothschild-Mancinelli K."/>
            <person name="Lyhne E.K."/>
            <person name="Kogle M.E."/>
            <person name="Barry K."/>
            <person name="Clum A."/>
            <person name="Na H."/>
            <person name="Ledsgaard L."/>
            <person name="Lin J."/>
            <person name="Lipzen A."/>
            <person name="Kuo A."/>
            <person name="Riley R."/>
            <person name="Mondo S."/>
            <person name="LaButti K."/>
            <person name="Haridas S."/>
            <person name="Pangalinan J."/>
            <person name="Salamov A.A."/>
            <person name="Simmons B.A."/>
            <person name="Magnuson J.K."/>
            <person name="Chen J."/>
            <person name="Drula E."/>
            <person name="Henrissat B."/>
            <person name="Wiebenga A."/>
            <person name="Lubbers R.J."/>
            <person name="Gomes A.C."/>
            <person name="Makela M.R."/>
            <person name="Stajich J."/>
            <person name="Grigoriev I.V."/>
            <person name="Mortensen U.H."/>
            <person name="De vries R.P."/>
            <person name="Baker S.E."/>
            <person name="Andersen M.R."/>
        </authorList>
    </citation>
    <scope>NUCLEOTIDE SEQUENCE [LARGE SCALE GENOMIC DNA]</scope>
    <source>
        <strain evidence="2 3">CBS 600.67</strain>
    </source>
</reference>
<accession>A0ABR4J169</accession>
<keyword evidence="1" id="KW-0472">Membrane</keyword>
<comment type="caution">
    <text evidence="2">The sequence shown here is derived from an EMBL/GenBank/DDBJ whole genome shotgun (WGS) entry which is preliminary data.</text>
</comment>
<keyword evidence="1" id="KW-1133">Transmembrane helix</keyword>
<evidence type="ECO:0000313" key="2">
    <source>
        <dbReference type="EMBL" id="KAL2833782.1"/>
    </source>
</evidence>
<evidence type="ECO:0000313" key="3">
    <source>
        <dbReference type="Proteomes" id="UP001610335"/>
    </source>
</evidence>
<keyword evidence="1" id="KW-0812">Transmembrane</keyword>
<keyword evidence="3" id="KW-1185">Reference proteome</keyword>
<gene>
    <name evidence="2" type="ORF">BDW59DRAFT_156584</name>
</gene>
<protein>
    <submittedName>
        <fullName evidence="2">Uncharacterized protein</fullName>
    </submittedName>
</protein>
<feature type="transmembrane region" description="Helical" evidence="1">
    <location>
        <begin position="6"/>
        <end position="25"/>
    </location>
</feature>
<dbReference type="Proteomes" id="UP001610335">
    <property type="component" value="Unassembled WGS sequence"/>
</dbReference>
<proteinExistence type="predicted"/>